<evidence type="ECO:0000313" key="1">
    <source>
        <dbReference type="EMBL" id="PNS98660.1"/>
    </source>
</evidence>
<sequence>MTCQDKDILIFIKTVMGSLTPQLDFAQSPPGTTNEFRSIDQSDLIGPRVLLKGYILPALKKLSCLSISCK</sequence>
<evidence type="ECO:0000313" key="2">
    <source>
        <dbReference type="Proteomes" id="UP000006729"/>
    </source>
</evidence>
<dbReference type="InParanoid" id="A0A2K1XD22"/>
<organism evidence="1 2">
    <name type="scientific">Populus trichocarpa</name>
    <name type="common">Western balsam poplar</name>
    <name type="synonym">Populus balsamifera subsp. trichocarpa</name>
    <dbReference type="NCBI Taxonomy" id="3694"/>
    <lineage>
        <taxon>Eukaryota</taxon>
        <taxon>Viridiplantae</taxon>
        <taxon>Streptophyta</taxon>
        <taxon>Embryophyta</taxon>
        <taxon>Tracheophyta</taxon>
        <taxon>Spermatophyta</taxon>
        <taxon>Magnoliopsida</taxon>
        <taxon>eudicotyledons</taxon>
        <taxon>Gunneridae</taxon>
        <taxon>Pentapetalae</taxon>
        <taxon>rosids</taxon>
        <taxon>fabids</taxon>
        <taxon>Malpighiales</taxon>
        <taxon>Salicaceae</taxon>
        <taxon>Saliceae</taxon>
        <taxon>Populus</taxon>
    </lineage>
</organism>
<protein>
    <submittedName>
        <fullName evidence="1">Uncharacterized protein</fullName>
    </submittedName>
</protein>
<keyword evidence="2" id="KW-1185">Reference proteome</keyword>
<proteinExistence type="predicted"/>
<dbReference type="Proteomes" id="UP000006729">
    <property type="component" value="Chromosome 16"/>
</dbReference>
<dbReference type="AlphaFoldDB" id="A0A2K1XD22"/>
<dbReference type="EMBL" id="CM009305">
    <property type="protein sequence ID" value="PNS98660.1"/>
    <property type="molecule type" value="Genomic_DNA"/>
</dbReference>
<accession>A0A2K1XD22</accession>
<reference evidence="1 2" key="1">
    <citation type="journal article" date="2006" name="Science">
        <title>The genome of black cottonwood, Populus trichocarpa (Torr. &amp; Gray).</title>
        <authorList>
            <person name="Tuskan G.A."/>
            <person name="Difazio S."/>
            <person name="Jansson S."/>
            <person name="Bohlmann J."/>
            <person name="Grigoriev I."/>
            <person name="Hellsten U."/>
            <person name="Putnam N."/>
            <person name="Ralph S."/>
            <person name="Rombauts S."/>
            <person name="Salamov A."/>
            <person name="Schein J."/>
            <person name="Sterck L."/>
            <person name="Aerts A."/>
            <person name="Bhalerao R.R."/>
            <person name="Bhalerao R.P."/>
            <person name="Blaudez D."/>
            <person name="Boerjan W."/>
            <person name="Brun A."/>
            <person name="Brunner A."/>
            <person name="Busov V."/>
            <person name="Campbell M."/>
            <person name="Carlson J."/>
            <person name="Chalot M."/>
            <person name="Chapman J."/>
            <person name="Chen G.L."/>
            <person name="Cooper D."/>
            <person name="Coutinho P.M."/>
            <person name="Couturier J."/>
            <person name="Covert S."/>
            <person name="Cronk Q."/>
            <person name="Cunningham R."/>
            <person name="Davis J."/>
            <person name="Degroeve S."/>
            <person name="Dejardin A."/>
            <person name="Depamphilis C."/>
            <person name="Detter J."/>
            <person name="Dirks B."/>
            <person name="Dubchak I."/>
            <person name="Duplessis S."/>
            <person name="Ehlting J."/>
            <person name="Ellis B."/>
            <person name="Gendler K."/>
            <person name="Goodstein D."/>
            <person name="Gribskov M."/>
            <person name="Grimwood J."/>
            <person name="Groover A."/>
            <person name="Gunter L."/>
            <person name="Hamberger B."/>
            <person name="Heinze B."/>
            <person name="Helariutta Y."/>
            <person name="Henrissat B."/>
            <person name="Holligan D."/>
            <person name="Holt R."/>
            <person name="Huang W."/>
            <person name="Islam-Faridi N."/>
            <person name="Jones S."/>
            <person name="Jones-Rhoades M."/>
            <person name="Jorgensen R."/>
            <person name="Joshi C."/>
            <person name="Kangasjarvi J."/>
            <person name="Karlsson J."/>
            <person name="Kelleher C."/>
            <person name="Kirkpatrick R."/>
            <person name="Kirst M."/>
            <person name="Kohler A."/>
            <person name="Kalluri U."/>
            <person name="Larimer F."/>
            <person name="Leebens-Mack J."/>
            <person name="Leple J.C."/>
            <person name="Locascio P."/>
            <person name="Lou Y."/>
            <person name="Lucas S."/>
            <person name="Martin F."/>
            <person name="Montanini B."/>
            <person name="Napoli C."/>
            <person name="Nelson D.R."/>
            <person name="Nelson C."/>
            <person name="Nieminen K."/>
            <person name="Nilsson O."/>
            <person name="Pereda V."/>
            <person name="Peter G."/>
            <person name="Philippe R."/>
            <person name="Pilate G."/>
            <person name="Poliakov A."/>
            <person name="Razumovskaya J."/>
            <person name="Richardson P."/>
            <person name="Rinaldi C."/>
            <person name="Ritland K."/>
            <person name="Rouze P."/>
            <person name="Ryaboy D."/>
            <person name="Schmutz J."/>
            <person name="Schrader J."/>
            <person name="Segerman B."/>
            <person name="Shin H."/>
            <person name="Siddiqui A."/>
            <person name="Sterky F."/>
            <person name="Terry A."/>
            <person name="Tsai C.J."/>
            <person name="Uberbacher E."/>
            <person name="Unneberg P."/>
            <person name="Vahala J."/>
            <person name="Wall K."/>
            <person name="Wessler S."/>
            <person name="Yang G."/>
            <person name="Yin T."/>
            <person name="Douglas C."/>
            <person name="Marra M."/>
            <person name="Sandberg G."/>
            <person name="Van de Peer Y."/>
            <person name="Rokhsar D."/>
        </authorList>
    </citation>
    <scope>NUCLEOTIDE SEQUENCE [LARGE SCALE GENOMIC DNA]</scope>
    <source>
        <strain evidence="2">cv. Nisqually</strain>
    </source>
</reference>
<gene>
    <name evidence="1" type="ORF">POPTR_016G089800</name>
</gene>
<name>A0A2K1XD22_POPTR</name>